<feature type="region of interest" description="Disordered" evidence="1">
    <location>
        <begin position="34"/>
        <end position="73"/>
    </location>
</feature>
<dbReference type="InterPro" id="IPR001940">
    <property type="entry name" value="Peptidase_S1C"/>
</dbReference>
<evidence type="ECO:0000256" key="2">
    <source>
        <dbReference type="SAM" id="SignalP"/>
    </source>
</evidence>
<evidence type="ECO:0000256" key="1">
    <source>
        <dbReference type="SAM" id="MobiDB-lite"/>
    </source>
</evidence>
<dbReference type="PROSITE" id="PS51257">
    <property type="entry name" value="PROKAR_LIPOPROTEIN"/>
    <property type="match status" value="1"/>
</dbReference>
<keyword evidence="2" id="KW-0732">Signal</keyword>
<name>A0A5C8P696_9BURK</name>
<dbReference type="SUPFAM" id="SSF50494">
    <property type="entry name" value="Trypsin-like serine proteases"/>
    <property type="match status" value="1"/>
</dbReference>
<gene>
    <name evidence="3" type="ORF">FHP08_03600</name>
</gene>
<protein>
    <submittedName>
        <fullName evidence="3">Trypsin-like peptidase domain-containing protein</fullName>
    </submittedName>
</protein>
<keyword evidence="4" id="KW-1185">Reference proteome</keyword>
<dbReference type="PANTHER" id="PTHR43019">
    <property type="entry name" value="SERINE ENDOPROTEASE DEGS"/>
    <property type="match status" value="1"/>
</dbReference>
<dbReference type="GO" id="GO:0004252">
    <property type="term" value="F:serine-type endopeptidase activity"/>
    <property type="evidence" value="ECO:0007669"/>
    <property type="project" value="InterPro"/>
</dbReference>
<dbReference type="OrthoDB" id="1522627at2"/>
<dbReference type="Pfam" id="PF13365">
    <property type="entry name" value="Trypsin_2"/>
    <property type="match status" value="1"/>
</dbReference>
<dbReference type="AlphaFoldDB" id="A0A5C8P696"/>
<dbReference type="Gene3D" id="2.40.10.10">
    <property type="entry name" value="Trypsin-like serine proteases"/>
    <property type="match status" value="2"/>
</dbReference>
<dbReference type="Proteomes" id="UP000321548">
    <property type="component" value="Unassembled WGS sequence"/>
</dbReference>
<feature type="chain" id="PRO_5023037788" evidence="2">
    <location>
        <begin position="36"/>
        <end position="289"/>
    </location>
</feature>
<dbReference type="InterPro" id="IPR009003">
    <property type="entry name" value="Peptidase_S1_PA"/>
</dbReference>
<dbReference type="RefSeq" id="WP_147702911.1">
    <property type="nucleotide sequence ID" value="NZ_VDUY01000001.1"/>
</dbReference>
<evidence type="ECO:0000313" key="4">
    <source>
        <dbReference type="Proteomes" id="UP000321548"/>
    </source>
</evidence>
<organism evidence="3 4">
    <name type="scientific">Zeimonas arvi</name>
    <dbReference type="NCBI Taxonomy" id="2498847"/>
    <lineage>
        <taxon>Bacteria</taxon>
        <taxon>Pseudomonadati</taxon>
        <taxon>Pseudomonadota</taxon>
        <taxon>Betaproteobacteria</taxon>
        <taxon>Burkholderiales</taxon>
        <taxon>Burkholderiaceae</taxon>
        <taxon>Zeimonas</taxon>
    </lineage>
</organism>
<accession>A0A5C8P696</accession>
<sequence>MKQSPVTARLHRAAILGFAALAALGAAACPSAARAQLPPAPTPVPGSLLDRPRPAPAPQASPGDPAGTGAPQARAARRIAFGTAFRVGDAGHLVTNRHVVDGCTAIGIVAGNKATGNLRLVAADRKHDLALLAGAPGPSGAVLRADDDPVQGEDVLVYGYPLPGMLSASGQLGAGMVTALTGIRNDPDQLQIDAPLQQGNSGGPLLDRRGQVIGVVFAKLNALRVAQLTGDLPQNVNFAVRLAPLKRLLEANDVRYELGPADGPALSNQEVAARARDWTVPIACQRQPG</sequence>
<dbReference type="PANTHER" id="PTHR43019:SF23">
    <property type="entry name" value="PROTEASE DO-LIKE 5, CHLOROPLASTIC"/>
    <property type="match status" value="1"/>
</dbReference>
<dbReference type="InterPro" id="IPR043504">
    <property type="entry name" value="Peptidase_S1_PA_chymotrypsin"/>
</dbReference>
<reference evidence="3 4" key="1">
    <citation type="submission" date="2019-06" db="EMBL/GenBank/DDBJ databases">
        <title>Quisquiliibacterium sp. nov., isolated from a maize field.</title>
        <authorList>
            <person name="Lin S.-Y."/>
            <person name="Tsai C.-F."/>
            <person name="Young C.-C."/>
        </authorList>
    </citation>
    <scope>NUCLEOTIDE SEQUENCE [LARGE SCALE GENOMIC DNA]</scope>
    <source>
        <strain evidence="3 4">CC-CFT501</strain>
    </source>
</reference>
<proteinExistence type="predicted"/>
<feature type="signal peptide" evidence="2">
    <location>
        <begin position="1"/>
        <end position="35"/>
    </location>
</feature>
<comment type="caution">
    <text evidence="3">The sequence shown here is derived from an EMBL/GenBank/DDBJ whole genome shotgun (WGS) entry which is preliminary data.</text>
</comment>
<dbReference type="PRINTS" id="PR00834">
    <property type="entry name" value="PROTEASES2C"/>
</dbReference>
<dbReference type="EMBL" id="VDUY01000001">
    <property type="protein sequence ID" value="TXL68775.1"/>
    <property type="molecule type" value="Genomic_DNA"/>
</dbReference>
<dbReference type="GO" id="GO:0006508">
    <property type="term" value="P:proteolysis"/>
    <property type="evidence" value="ECO:0007669"/>
    <property type="project" value="InterPro"/>
</dbReference>
<evidence type="ECO:0000313" key="3">
    <source>
        <dbReference type="EMBL" id="TXL68775.1"/>
    </source>
</evidence>